<dbReference type="Pfam" id="PF25601">
    <property type="entry name" value="AAA_lid_14"/>
    <property type="match status" value="1"/>
</dbReference>
<gene>
    <name evidence="12" type="ORF">QO018_006105</name>
</gene>
<evidence type="ECO:0000313" key="13">
    <source>
        <dbReference type="Proteomes" id="UP001244552"/>
    </source>
</evidence>
<dbReference type="EMBL" id="JAUSVU010000040">
    <property type="protein sequence ID" value="MDQ0537205.1"/>
    <property type="molecule type" value="Genomic_DNA"/>
</dbReference>
<keyword evidence="5" id="KW-0238">DNA-binding</keyword>
<dbReference type="Gene3D" id="1.10.8.60">
    <property type="match status" value="1"/>
</dbReference>
<dbReference type="CDD" id="cd17572">
    <property type="entry name" value="REC_NtrC1-like"/>
    <property type="match status" value="1"/>
</dbReference>
<dbReference type="InterPro" id="IPR009057">
    <property type="entry name" value="Homeodomain-like_sf"/>
</dbReference>
<dbReference type="SUPFAM" id="SSF52540">
    <property type="entry name" value="P-loop containing nucleoside triphosphate hydrolases"/>
    <property type="match status" value="1"/>
</dbReference>
<evidence type="ECO:0000313" key="12">
    <source>
        <dbReference type="EMBL" id="MDQ0537205.1"/>
    </source>
</evidence>
<keyword evidence="2" id="KW-0067">ATP-binding</keyword>
<dbReference type="InterPro" id="IPR025943">
    <property type="entry name" value="Sigma_54_int_dom_ATP-bd_2"/>
</dbReference>
<dbReference type="InterPro" id="IPR002078">
    <property type="entry name" value="Sigma_54_int"/>
</dbReference>
<dbReference type="Proteomes" id="UP001244552">
    <property type="component" value="Unassembled WGS sequence"/>
</dbReference>
<proteinExistence type="predicted"/>
<keyword evidence="4" id="KW-0805">Transcription regulation</keyword>
<keyword evidence="3" id="KW-0902">Two-component regulatory system</keyword>
<dbReference type="PANTHER" id="PTHR32071">
    <property type="entry name" value="TRANSCRIPTIONAL REGULATORY PROTEIN"/>
    <property type="match status" value="1"/>
</dbReference>
<evidence type="ECO:0000256" key="7">
    <source>
        <dbReference type="ARBA" id="ARBA00023163"/>
    </source>
</evidence>
<feature type="modified residue" description="4-aspartylphosphate" evidence="8">
    <location>
        <position position="57"/>
    </location>
</feature>
<evidence type="ECO:0000256" key="5">
    <source>
        <dbReference type="ARBA" id="ARBA00023125"/>
    </source>
</evidence>
<evidence type="ECO:0000256" key="3">
    <source>
        <dbReference type="ARBA" id="ARBA00023012"/>
    </source>
</evidence>
<comment type="caution">
    <text evidence="12">The sequence shown here is derived from an EMBL/GenBank/DDBJ whole genome shotgun (WGS) entry which is preliminary data.</text>
</comment>
<dbReference type="SUPFAM" id="SSF52172">
    <property type="entry name" value="CheY-like"/>
    <property type="match status" value="1"/>
</dbReference>
<evidence type="ECO:0000256" key="6">
    <source>
        <dbReference type="ARBA" id="ARBA00023159"/>
    </source>
</evidence>
<feature type="domain" description="Sigma-54 factor interaction" evidence="10">
    <location>
        <begin position="146"/>
        <end position="375"/>
    </location>
</feature>
<name>A0ABU0MUQ3_9PROT</name>
<keyword evidence="13" id="KW-1185">Reference proteome</keyword>
<keyword evidence="6" id="KW-0010">Activator</keyword>
<dbReference type="SMART" id="SM00382">
    <property type="entry name" value="AAA"/>
    <property type="match status" value="1"/>
</dbReference>
<evidence type="ECO:0000256" key="4">
    <source>
        <dbReference type="ARBA" id="ARBA00023015"/>
    </source>
</evidence>
<accession>A0ABU0MUQ3</accession>
<feature type="domain" description="Response regulatory" evidence="11">
    <location>
        <begin position="8"/>
        <end position="122"/>
    </location>
</feature>
<dbReference type="SMART" id="SM00448">
    <property type="entry name" value="REC"/>
    <property type="match status" value="1"/>
</dbReference>
<dbReference type="PROSITE" id="PS50045">
    <property type="entry name" value="SIGMA54_INTERACT_4"/>
    <property type="match status" value="1"/>
</dbReference>
<dbReference type="Pfam" id="PF02954">
    <property type="entry name" value="HTH_8"/>
    <property type="match status" value="1"/>
</dbReference>
<dbReference type="Gene3D" id="3.40.50.2300">
    <property type="match status" value="1"/>
</dbReference>
<dbReference type="RefSeq" id="WP_209990916.1">
    <property type="nucleotide sequence ID" value="NZ_JAGINO010000038.1"/>
</dbReference>
<feature type="region of interest" description="Disordered" evidence="9">
    <location>
        <begin position="386"/>
        <end position="418"/>
    </location>
</feature>
<sequence length="489" mass="52946">MSVPKKRRILLIEDTVPLAKLYIEFLRADAHEVVHCTRGGEALAAAAAQPPDAVILDLKLPDMDGLEVLQALQARDSSVSVVIITAHGSIDLAVEAMRLGAFDFIVKPFNADRLNLTLRNALERRTLARMVEGYRRHLDRGSFHGFIGSSPEMQAVYRMIESVAASRANVFITGESGTGKEVAAQAIHRASPRRDRAFIALNCAAIPKNLLESEIFGHVKGAFTGATGDRPGAALLADGGTLFLDEICEMPVELQSKLLRFVQTGAVTPVGSGREERVDVRFVAATNRDPLAEVQAGRFREDLYYRLHVIPLALPPLRDRGDDVIDIARAFLVEYAREEGKALSSFAPDVEARLRGHDWPGNVRQLQNVVRNVVVLNDGPQVTLDMLPSMGPAASSPGTGAGDAPVASSPASGTGEADDADAVLPLWRMEREMIRKALRLAGDDVPRAALMLEISPSTIYRKLQQWRAAGDKAAGEHAAADKAIEERPA</sequence>
<dbReference type="InterPro" id="IPR001789">
    <property type="entry name" value="Sig_transdc_resp-reg_receiver"/>
</dbReference>
<dbReference type="PANTHER" id="PTHR32071:SF117">
    <property type="entry name" value="PTS-DEPENDENT DIHYDROXYACETONE KINASE OPERON REGULATORY PROTEIN-RELATED"/>
    <property type="match status" value="1"/>
</dbReference>
<evidence type="ECO:0000256" key="2">
    <source>
        <dbReference type="ARBA" id="ARBA00022840"/>
    </source>
</evidence>
<dbReference type="Gene3D" id="1.10.10.60">
    <property type="entry name" value="Homeodomain-like"/>
    <property type="match status" value="1"/>
</dbReference>
<dbReference type="InterPro" id="IPR027417">
    <property type="entry name" value="P-loop_NTPase"/>
</dbReference>
<feature type="region of interest" description="Disordered" evidence="9">
    <location>
        <begin position="470"/>
        <end position="489"/>
    </location>
</feature>
<keyword evidence="8" id="KW-0597">Phosphoprotein</keyword>
<dbReference type="PROSITE" id="PS00688">
    <property type="entry name" value="SIGMA54_INTERACT_3"/>
    <property type="match status" value="1"/>
</dbReference>
<dbReference type="InterPro" id="IPR002197">
    <property type="entry name" value="HTH_Fis"/>
</dbReference>
<dbReference type="CDD" id="cd00009">
    <property type="entry name" value="AAA"/>
    <property type="match status" value="1"/>
</dbReference>
<dbReference type="InterPro" id="IPR025944">
    <property type="entry name" value="Sigma_54_int_dom_CS"/>
</dbReference>
<keyword evidence="7" id="KW-0804">Transcription</keyword>
<dbReference type="PROSITE" id="PS50110">
    <property type="entry name" value="RESPONSE_REGULATORY"/>
    <property type="match status" value="1"/>
</dbReference>
<dbReference type="Pfam" id="PF00072">
    <property type="entry name" value="Response_reg"/>
    <property type="match status" value="1"/>
</dbReference>
<dbReference type="InterPro" id="IPR003593">
    <property type="entry name" value="AAA+_ATPase"/>
</dbReference>
<keyword evidence="1" id="KW-0547">Nucleotide-binding</keyword>
<evidence type="ECO:0000259" key="10">
    <source>
        <dbReference type="PROSITE" id="PS50045"/>
    </source>
</evidence>
<organism evidence="12 13">
    <name type="scientific">Azospirillum picis</name>
    <dbReference type="NCBI Taxonomy" id="488438"/>
    <lineage>
        <taxon>Bacteria</taxon>
        <taxon>Pseudomonadati</taxon>
        <taxon>Pseudomonadota</taxon>
        <taxon>Alphaproteobacteria</taxon>
        <taxon>Rhodospirillales</taxon>
        <taxon>Azospirillaceae</taxon>
        <taxon>Azospirillum</taxon>
    </lineage>
</organism>
<dbReference type="Gene3D" id="3.40.50.300">
    <property type="entry name" value="P-loop containing nucleotide triphosphate hydrolases"/>
    <property type="match status" value="1"/>
</dbReference>
<dbReference type="Pfam" id="PF00158">
    <property type="entry name" value="Sigma54_activat"/>
    <property type="match status" value="1"/>
</dbReference>
<dbReference type="SUPFAM" id="SSF46689">
    <property type="entry name" value="Homeodomain-like"/>
    <property type="match status" value="1"/>
</dbReference>
<feature type="compositionally biased region" description="Low complexity" evidence="9">
    <location>
        <begin position="388"/>
        <end position="405"/>
    </location>
</feature>
<evidence type="ECO:0000256" key="8">
    <source>
        <dbReference type="PROSITE-ProRule" id="PRU00169"/>
    </source>
</evidence>
<evidence type="ECO:0000256" key="1">
    <source>
        <dbReference type="ARBA" id="ARBA00022741"/>
    </source>
</evidence>
<dbReference type="PROSITE" id="PS00676">
    <property type="entry name" value="SIGMA54_INTERACT_2"/>
    <property type="match status" value="1"/>
</dbReference>
<dbReference type="InterPro" id="IPR058031">
    <property type="entry name" value="AAA_lid_NorR"/>
</dbReference>
<dbReference type="InterPro" id="IPR011006">
    <property type="entry name" value="CheY-like_superfamily"/>
</dbReference>
<protein>
    <submittedName>
        <fullName evidence="12">Two-component system repressor protein LuxO</fullName>
    </submittedName>
</protein>
<reference evidence="12 13" key="1">
    <citation type="submission" date="2023-07" db="EMBL/GenBank/DDBJ databases">
        <title>Genomic Encyclopedia of Type Strains, Phase IV (KMG-IV): sequencing the most valuable type-strain genomes for metagenomic binning, comparative biology and taxonomic classification.</title>
        <authorList>
            <person name="Goeker M."/>
        </authorList>
    </citation>
    <scope>NUCLEOTIDE SEQUENCE [LARGE SCALE GENOMIC DNA]</scope>
    <source>
        <strain evidence="12 13">DSM 19922</strain>
    </source>
</reference>
<evidence type="ECO:0000256" key="9">
    <source>
        <dbReference type="SAM" id="MobiDB-lite"/>
    </source>
</evidence>
<evidence type="ECO:0000259" key="11">
    <source>
        <dbReference type="PROSITE" id="PS50110"/>
    </source>
</evidence>